<gene>
    <name evidence="2" type="ORF">C1I91_15935</name>
</gene>
<dbReference type="EMBL" id="CP025746">
    <property type="protein sequence ID" value="QAA33009.1"/>
    <property type="molecule type" value="Genomic_DNA"/>
</dbReference>
<evidence type="ECO:0000313" key="2">
    <source>
        <dbReference type="EMBL" id="QAA33009.1"/>
    </source>
</evidence>
<feature type="transmembrane region" description="Helical" evidence="1">
    <location>
        <begin position="412"/>
        <end position="434"/>
    </location>
</feature>
<organism evidence="2 3">
    <name type="scientific">Clostridium manihotivorum</name>
    <dbReference type="NCBI Taxonomy" id="2320868"/>
    <lineage>
        <taxon>Bacteria</taxon>
        <taxon>Bacillati</taxon>
        <taxon>Bacillota</taxon>
        <taxon>Clostridia</taxon>
        <taxon>Eubacteriales</taxon>
        <taxon>Clostridiaceae</taxon>
        <taxon>Clostridium</taxon>
    </lineage>
</organism>
<accession>A0A3R5QV47</accession>
<dbReference type="KEGG" id="cmah:C1I91_15935"/>
<keyword evidence="1" id="KW-1133">Transmembrane helix</keyword>
<sequence>MNEVFNPSLVISIGPSGKKALDFFNNMLLELPKHFLNLIEGVNIDTLDELQKKLQNTIDNKLLSASNLNKLVDLGYKVRNENVEEVKIDIYLLWDMYSSEISASELIEKIYALNYGNVDKCQNSGVLLYLIPIVDKEWLYEEDERLQGVYELAKVFNFITKQENMINIDSKIYLLHSISKDGTRISKEELEYVCSHLIYYNIIPSKQPPLAYFNQRILMHESEFKIGTIGISALAVRKDKLLKEFSEYLTSDLLEHIVNFEKKINYSSYDSFRKLKSSAHIKELKSEVPLIDGDEPTLRFNEELKVNLTEDIWEYPHIMKNWEGVFEQNYLGEIKRRIDENSKNIMSKAKNSINIEVNELILKYGLKQGQNFLLDLLKTTSNQSAGHGTKEPKDISFLNENLKKKVLNYPNWIGFIIKIVILITFLIYSSYSLLFPFMKVWLRVIYIVLLIGLITSLTWLDYNYKVKRFKDFIKAYIEEVYKNSGILVKQYIERKLAEVQKLIIDFISEKLKEVADGLENCERLREDLEVITDDNEEYEANLITNLLDYEDRRSFYEHQSKDINSIYLGLSAKLSDFTEFRNEAIKKTLETYTREVANSYISIDFFEFLKFKYGEDLNSEISSWIDKGVIKSKELLQYNNTKDLEIHKMFLATKEFKEATKEIISKKLNGYEISSIDGEDIFTNSISIIKLTLGVELSSITPFMNIKEADSI</sequence>
<dbReference type="RefSeq" id="WP_128213741.1">
    <property type="nucleotide sequence ID" value="NZ_CP025746.1"/>
</dbReference>
<dbReference type="OrthoDB" id="1891890at2"/>
<protein>
    <submittedName>
        <fullName evidence="2">Uncharacterized protein</fullName>
    </submittedName>
</protein>
<dbReference type="Proteomes" id="UP000286268">
    <property type="component" value="Chromosome"/>
</dbReference>
<dbReference type="AlphaFoldDB" id="A0A3R5QV47"/>
<name>A0A3R5QV47_9CLOT</name>
<reference evidence="2 3" key="1">
    <citation type="submission" date="2018-01" db="EMBL/GenBank/DDBJ databases">
        <title>Genome Sequencing and Assembly of Anaerobacter polyendosporus strain CT4.</title>
        <authorList>
            <person name="Tachaapaikoon C."/>
            <person name="Sutheeworapong S."/>
            <person name="Jenjaroenpun P."/>
            <person name="Wongsurawat T."/>
            <person name="Nookeaw I."/>
            <person name="Cheawchanlertfa P."/>
            <person name="Kosugi A."/>
            <person name="Cheevadhanarak S."/>
            <person name="Ratanakhanokchai K."/>
        </authorList>
    </citation>
    <scope>NUCLEOTIDE SEQUENCE [LARGE SCALE GENOMIC DNA]</scope>
    <source>
        <strain evidence="2 3">CT4</strain>
    </source>
</reference>
<proteinExistence type="predicted"/>
<keyword evidence="1" id="KW-0812">Transmembrane</keyword>
<evidence type="ECO:0000256" key="1">
    <source>
        <dbReference type="SAM" id="Phobius"/>
    </source>
</evidence>
<feature type="transmembrane region" description="Helical" evidence="1">
    <location>
        <begin position="440"/>
        <end position="460"/>
    </location>
</feature>
<keyword evidence="3" id="KW-1185">Reference proteome</keyword>
<evidence type="ECO:0000313" key="3">
    <source>
        <dbReference type="Proteomes" id="UP000286268"/>
    </source>
</evidence>
<keyword evidence="1" id="KW-0472">Membrane</keyword>